<evidence type="ECO:0000313" key="8">
    <source>
        <dbReference type="EMBL" id="KMY30813.1"/>
    </source>
</evidence>
<gene>
    <name evidence="8" type="ORF">ACZ11_14350</name>
</gene>
<evidence type="ECO:0000256" key="4">
    <source>
        <dbReference type="ARBA" id="ARBA00022692"/>
    </source>
</evidence>
<comment type="caution">
    <text evidence="8">The sequence shown here is derived from an EMBL/GenBank/DDBJ whole genome shotgun (WGS) entry which is preliminary data.</text>
</comment>
<accession>A0A0K9F9E1</accession>
<dbReference type="Proteomes" id="UP000037326">
    <property type="component" value="Unassembled WGS sequence"/>
</dbReference>
<sequence length="342" mass="38623">MSLEILGISVLWLFLFGYVIVASIDFGAGFFNAYSVVIGKDQILANVIKRYLSPVWEITNVFLVFFFVGMVGFFPQTAYYYGTILLVPVSIALILIAIRGSYYAFESYSEKGGHIGYTMMYGITGLFIPASLSIVLTISEGGFVKIVNEEPHLQMVKLFTNPLTWSIVLLSIVAVLYISAVFLTWYGKRARDEHASNLMRKYALGWSLPLIISVIGIMVELKGHVPVHYENMLNLWWLFAISGVLFVVTLILLFKKKNYGIAVFLMVAQFGFAFFGYGISHYPYLLYPYLSVYDSFTNETMAVALVITFVGGLVLLIPSLYLVMKWFVFDRDYACGKHDHHA</sequence>
<dbReference type="AlphaFoldDB" id="A0A0K9F9E1"/>
<comment type="similarity">
    <text evidence="2">Belongs to the cytochrome ubiquinol oxidase subunit 2 family.</text>
</comment>
<dbReference type="InterPro" id="IPR003317">
    <property type="entry name" value="Cyt-d_oxidase_su2"/>
</dbReference>
<evidence type="ECO:0000256" key="3">
    <source>
        <dbReference type="ARBA" id="ARBA00022475"/>
    </source>
</evidence>
<dbReference type="GO" id="GO:0005886">
    <property type="term" value="C:plasma membrane"/>
    <property type="evidence" value="ECO:0007669"/>
    <property type="project" value="UniProtKB-SubCell"/>
</dbReference>
<dbReference type="EMBL" id="LFXJ01000006">
    <property type="protein sequence ID" value="KMY30813.1"/>
    <property type="molecule type" value="Genomic_DNA"/>
</dbReference>
<dbReference type="OrthoDB" id="2416742at2"/>
<feature type="transmembrane region" description="Helical" evidence="7">
    <location>
        <begin position="119"/>
        <end position="143"/>
    </location>
</feature>
<keyword evidence="3" id="KW-1003">Cell membrane</keyword>
<protein>
    <submittedName>
        <fullName evidence="8">Cytochrome D ubiquinol oxidase subunit II</fullName>
    </submittedName>
</protein>
<dbReference type="GeneID" id="96599410"/>
<name>A0A0K9F9E1_9BACI</name>
<feature type="transmembrane region" description="Helical" evidence="7">
    <location>
        <begin position="300"/>
        <end position="323"/>
    </location>
</feature>
<evidence type="ECO:0000256" key="2">
    <source>
        <dbReference type="ARBA" id="ARBA00007543"/>
    </source>
</evidence>
<feature type="transmembrane region" description="Helical" evidence="7">
    <location>
        <begin position="55"/>
        <end position="73"/>
    </location>
</feature>
<dbReference type="Pfam" id="PF02322">
    <property type="entry name" value="Cyt_bd_oxida_II"/>
    <property type="match status" value="1"/>
</dbReference>
<proteinExistence type="inferred from homology"/>
<feature type="transmembrane region" description="Helical" evidence="7">
    <location>
        <begin position="163"/>
        <end position="186"/>
    </location>
</feature>
<keyword evidence="4 7" id="KW-0812">Transmembrane</keyword>
<comment type="subcellular location">
    <subcellularLocation>
        <location evidence="1">Cell membrane</location>
        <topology evidence="1">Multi-pass membrane protein</topology>
    </subcellularLocation>
</comment>
<evidence type="ECO:0000256" key="5">
    <source>
        <dbReference type="ARBA" id="ARBA00022989"/>
    </source>
</evidence>
<dbReference type="PATRIC" id="fig|582475.4.peg.4955"/>
<feature type="transmembrane region" description="Helical" evidence="7">
    <location>
        <begin position="235"/>
        <end position="254"/>
    </location>
</feature>
<evidence type="ECO:0000256" key="1">
    <source>
        <dbReference type="ARBA" id="ARBA00004651"/>
    </source>
</evidence>
<keyword evidence="6 7" id="KW-0472">Membrane</keyword>
<reference evidence="9" key="1">
    <citation type="submission" date="2015-07" db="EMBL/GenBank/DDBJ databases">
        <authorList>
            <consortium name="Consortium for Microbial Forensics and Genomics (microFORGE)"/>
            <person name="Knight B.M."/>
            <person name="Roberts D.P."/>
            <person name="Lin D."/>
            <person name="Hari K."/>
            <person name="Fletcher J."/>
            <person name="Melcher U."/>
            <person name="Blagden T."/>
            <person name="Winegar R.A."/>
        </authorList>
    </citation>
    <scope>NUCLEOTIDE SEQUENCE [LARGE SCALE GENOMIC DNA]</scope>
    <source>
        <strain evidence="9">DSM 23493</strain>
    </source>
</reference>
<feature type="transmembrane region" description="Helical" evidence="7">
    <location>
        <begin position="79"/>
        <end position="98"/>
    </location>
</feature>
<dbReference type="RefSeq" id="WP_049667237.1">
    <property type="nucleotide sequence ID" value="NZ_LFXJ01000006.1"/>
</dbReference>
<feature type="transmembrane region" description="Helical" evidence="7">
    <location>
        <begin position="12"/>
        <end position="34"/>
    </location>
</feature>
<feature type="transmembrane region" description="Helical" evidence="7">
    <location>
        <begin position="261"/>
        <end position="280"/>
    </location>
</feature>
<evidence type="ECO:0000313" key="9">
    <source>
        <dbReference type="Proteomes" id="UP000037326"/>
    </source>
</evidence>
<keyword evidence="5 7" id="KW-1133">Transmembrane helix</keyword>
<evidence type="ECO:0000256" key="6">
    <source>
        <dbReference type="ARBA" id="ARBA00023136"/>
    </source>
</evidence>
<feature type="transmembrane region" description="Helical" evidence="7">
    <location>
        <begin position="198"/>
        <end position="219"/>
    </location>
</feature>
<evidence type="ECO:0000256" key="7">
    <source>
        <dbReference type="SAM" id="Phobius"/>
    </source>
</evidence>
<organism evidence="8 9">
    <name type="scientific">Lysinibacillus xylanilyticus</name>
    <dbReference type="NCBI Taxonomy" id="582475"/>
    <lineage>
        <taxon>Bacteria</taxon>
        <taxon>Bacillati</taxon>
        <taxon>Bacillota</taxon>
        <taxon>Bacilli</taxon>
        <taxon>Bacillales</taxon>
        <taxon>Bacillaceae</taxon>
        <taxon>Lysinibacillus</taxon>
    </lineage>
</organism>